<protein>
    <recommendedName>
        <fullName evidence="3">Galectin</fullName>
    </recommendedName>
</protein>
<evidence type="ECO:0000256" key="2">
    <source>
        <dbReference type="ARBA" id="ARBA00022737"/>
    </source>
</evidence>
<dbReference type="GO" id="GO:0030246">
    <property type="term" value="F:carbohydrate binding"/>
    <property type="evidence" value="ECO:0007669"/>
    <property type="project" value="UniProtKB-UniRule"/>
</dbReference>
<evidence type="ECO:0000313" key="6">
    <source>
        <dbReference type="Proteomes" id="UP000694892"/>
    </source>
</evidence>
<dbReference type="EMBL" id="CM004480">
    <property type="protein sequence ID" value="OCT68087.1"/>
    <property type="molecule type" value="Genomic_DNA"/>
</dbReference>
<dbReference type="SUPFAM" id="SSF49899">
    <property type="entry name" value="Concanavalin A-like lectins/glucanases"/>
    <property type="match status" value="2"/>
</dbReference>
<accession>A0A974H7U9</accession>
<name>A0A974H7U9_XENLA</name>
<dbReference type="InterPro" id="IPR001079">
    <property type="entry name" value="Galectin_CRD"/>
</dbReference>
<dbReference type="InterPro" id="IPR013320">
    <property type="entry name" value="ConA-like_dom_sf"/>
</dbReference>
<dbReference type="KEGG" id="xla:398290"/>
<dbReference type="InterPro" id="IPR044156">
    <property type="entry name" value="Galectin-like"/>
</dbReference>
<dbReference type="FunFam" id="2.60.120.200:FF:000124">
    <property type="entry name" value="Galectin-4"/>
    <property type="match status" value="2"/>
</dbReference>
<feature type="domain" description="Galectin" evidence="4">
    <location>
        <begin position="19"/>
        <end position="151"/>
    </location>
</feature>
<dbReference type="CDD" id="cd00070">
    <property type="entry name" value="GLECT"/>
    <property type="match status" value="2"/>
</dbReference>
<dbReference type="Pfam" id="PF00337">
    <property type="entry name" value="Gal-bind_lectin"/>
    <property type="match status" value="2"/>
</dbReference>
<dbReference type="Gene3D" id="2.60.120.200">
    <property type="match status" value="2"/>
</dbReference>
<proteinExistence type="predicted"/>
<organism evidence="5 6">
    <name type="scientific">Xenopus laevis</name>
    <name type="common">African clawed frog</name>
    <dbReference type="NCBI Taxonomy" id="8355"/>
    <lineage>
        <taxon>Eukaryota</taxon>
        <taxon>Metazoa</taxon>
        <taxon>Chordata</taxon>
        <taxon>Craniata</taxon>
        <taxon>Vertebrata</taxon>
        <taxon>Euteleostomi</taxon>
        <taxon>Amphibia</taxon>
        <taxon>Batrachia</taxon>
        <taxon>Anura</taxon>
        <taxon>Pipoidea</taxon>
        <taxon>Pipidae</taxon>
        <taxon>Xenopodinae</taxon>
        <taxon>Xenopus</taxon>
        <taxon>Xenopus</taxon>
    </lineage>
</organism>
<dbReference type="RefSeq" id="NP_001082204.1">
    <property type="nucleotide sequence ID" value="NM_001088735.1"/>
</dbReference>
<dbReference type="GeneID" id="398290"/>
<dbReference type="CTD" id="398290"/>
<reference evidence="6" key="1">
    <citation type="journal article" date="2016" name="Nature">
        <title>Genome evolution in the allotetraploid frog Xenopus laevis.</title>
        <authorList>
            <person name="Session A.M."/>
            <person name="Uno Y."/>
            <person name="Kwon T."/>
            <person name="Chapman J.A."/>
            <person name="Toyoda A."/>
            <person name="Takahashi S."/>
            <person name="Fukui A."/>
            <person name="Hikosaka A."/>
            <person name="Suzuki A."/>
            <person name="Kondo M."/>
            <person name="van Heeringen S.J."/>
            <person name="Quigley I."/>
            <person name="Heinz S."/>
            <person name="Ogino H."/>
            <person name="Ochi H."/>
            <person name="Hellsten U."/>
            <person name="Lyons J.B."/>
            <person name="Simakov O."/>
            <person name="Putnam N."/>
            <person name="Stites J."/>
            <person name="Kuroki Y."/>
            <person name="Tanaka T."/>
            <person name="Michiue T."/>
            <person name="Watanabe M."/>
            <person name="Bogdanovic O."/>
            <person name="Lister R."/>
            <person name="Georgiou G."/>
            <person name="Paranjpe S.S."/>
            <person name="van Kruijsbergen I."/>
            <person name="Shu S."/>
            <person name="Carlson J."/>
            <person name="Kinoshita T."/>
            <person name="Ohta Y."/>
            <person name="Mawaribuchi S."/>
            <person name="Jenkins J."/>
            <person name="Grimwood J."/>
            <person name="Schmutz J."/>
            <person name="Mitros T."/>
            <person name="Mozaffari S.V."/>
            <person name="Suzuki Y."/>
            <person name="Haramoto Y."/>
            <person name="Yamamoto T.S."/>
            <person name="Takagi C."/>
            <person name="Heald R."/>
            <person name="Miller K."/>
            <person name="Haudenschild C."/>
            <person name="Kitzman J."/>
            <person name="Nakayama T."/>
            <person name="Izutsu Y."/>
            <person name="Robert J."/>
            <person name="Fortriede J."/>
            <person name="Burns K."/>
            <person name="Lotay V."/>
            <person name="Karimi K."/>
            <person name="Yasuoka Y."/>
            <person name="Dichmann D.S."/>
            <person name="Flajnik M.F."/>
            <person name="Houston D.W."/>
            <person name="Shendure J."/>
            <person name="DuPasquier L."/>
            <person name="Vize P.D."/>
            <person name="Zorn A.M."/>
            <person name="Ito M."/>
            <person name="Marcotte E.M."/>
            <person name="Wallingford J.B."/>
            <person name="Ito Y."/>
            <person name="Asashima M."/>
            <person name="Ueno N."/>
            <person name="Matsuda Y."/>
            <person name="Veenstra G.J."/>
            <person name="Fujiyama A."/>
            <person name="Harland R.M."/>
            <person name="Taira M."/>
            <person name="Rokhsar D.S."/>
        </authorList>
    </citation>
    <scope>NUCLEOTIDE SEQUENCE [LARGE SCALE GENOMIC DNA]</scope>
    <source>
        <strain evidence="6">J</strain>
    </source>
</reference>
<evidence type="ECO:0000313" key="7">
    <source>
        <dbReference type="Xenbase" id="XB-GENE-992859"/>
    </source>
</evidence>
<dbReference type="Xenbase" id="XB-GENE-992859">
    <property type="gene designation" value="lgals4.L"/>
</dbReference>
<dbReference type="SMART" id="SM00276">
    <property type="entry name" value="GLECT"/>
    <property type="match status" value="2"/>
</dbReference>
<keyword evidence="2" id="KW-0677">Repeat</keyword>
<feature type="domain" description="Galectin" evidence="4">
    <location>
        <begin position="211"/>
        <end position="340"/>
    </location>
</feature>
<evidence type="ECO:0000256" key="1">
    <source>
        <dbReference type="ARBA" id="ARBA00022734"/>
    </source>
</evidence>
<dbReference type="PROSITE" id="PS51304">
    <property type="entry name" value="GALECTIN"/>
    <property type="match status" value="2"/>
</dbReference>
<evidence type="ECO:0000259" key="4">
    <source>
        <dbReference type="PROSITE" id="PS51304"/>
    </source>
</evidence>
<evidence type="ECO:0000256" key="3">
    <source>
        <dbReference type="RuleBase" id="RU102079"/>
    </source>
</evidence>
<sequence>MAYVAAPGYQPFYNPAIPFRTPIHGGLRAGMSVYVQGTIPNNITRFAVNFTCGQHDGADVACHFNPRFDGKDKVVFNSMIGGSWGSEEKKKDSFPFRKGKSFELAFMINSSSFEITVNGSSFYKFKHRMPLERVNSLQVSGDVSVQALTIAGGGGGGGMAAAPMPAPSFPHPGGPMAPMFPNQGGVMPLPVYPAGNLPVMGGPVYNPPIPYYGTIQGGMSPRKTVIIRGFIPEGAERFHINFKAGSSNDVALHFNPRLTENSVVRNSRLGGSWGQEERQLSYNPFRPGQYFDISLRCGMDRFTVFVNGQQFCDFAHRYSMLQMIDRIEIEGNVVISLIQF</sequence>
<dbReference type="SMART" id="SM00908">
    <property type="entry name" value="Gal-bind_lectin"/>
    <property type="match status" value="2"/>
</dbReference>
<dbReference type="OrthoDB" id="6251307at2759"/>
<gene>
    <name evidence="7" type="primary">lgals4.L</name>
    <name evidence="7" type="synonym">lgals4.1.L</name>
    <name evidence="5" type="ORF">XELAEV_18039383mg</name>
</gene>
<dbReference type="PANTHER" id="PTHR11346:SF32">
    <property type="entry name" value="GALECTIN-4"/>
    <property type="match status" value="1"/>
</dbReference>
<keyword evidence="1 3" id="KW-0430">Lectin</keyword>
<dbReference type="PANTHER" id="PTHR11346">
    <property type="entry name" value="GALECTIN"/>
    <property type="match status" value="1"/>
</dbReference>
<dbReference type="AlphaFoldDB" id="A0A974H7U9"/>
<dbReference type="OMA" id="FKDFEHR"/>
<dbReference type="Proteomes" id="UP000694892">
    <property type="component" value="Chromosome 8L"/>
</dbReference>
<evidence type="ECO:0000313" key="5">
    <source>
        <dbReference type="EMBL" id="OCT68087.1"/>
    </source>
</evidence>
<dbReference type="AGR" id="Xenbase:XB-GENE-992859"/>